<dbReference type="SUPFAM" id="SSF46955">
    <property type="entry name" value="Putative DNA-binding domain"/>
    <property type="match status" value="1"/>
</dbReference>
<evidence type="ECO:0000313" key="1">
    <source>
        <dbReference type="EMBL" id="ARP98244.1"/>
    </source>
</evidence>
<dbReference type="AlphaFoldDB" id="A0A1W6ZN77"/>
<dbReference type="InterPro" id="IPR041657">
    <property type="entry name" value="HTH_17"/>
</dbReference>
<protein>
    <submittedName>
        <fullName evidence="1">Uncharacterized protein</fullName>
    </submittedName>
</protein>
<name>A0A1W6ZN77_9HYPH</name>
<dbReference type="Pfam" id="PF12728">
    <property type="entry name" value="HTH_17"/>
    <property type="match status" value="1"/>
</dbReference>
<evidence type="ECO:0000313" key="2">
    <source>
        <dbReference type="Proteomes" id="UP000194137"/>
    </source>
</evidence>
<organism evidence="1 2">
    <name type="scientific">Pseudorhodoplanes sinuspersici</name>
    <dbReference type="NCBI Taxonomy" id="1235591"/>
    <lineage>
        <taxon>Bacteria</taxon>
        <taxon>Pseudomonadati</taxon>
        <taxon>Pseudomonadota</taxon>
        <taxon>Alphaproteobacteria</taxon>
        <taxon>Hyphomicrobiales</taxon>
        <taxon>Pseudorhodoplanes</taxon>
    </lineage>
</organism>
<gene>
    <name evidence="1" type="ORF">CAK95_03420</name>
</gene>
<dbReference type="Proteomes" id="UP000194137">
    <property type="component" value="Chromosome"/>
</dbReference>
<reference evidence="1 2" key="1">
    <citation type="submission" date="2017-05" db="EMBL/GenBank/DDBJ databases">
        <title>Full genome sequence of Pseudorhodoplanes sinuspersici.</title>
        <authorList>
            <person name="Dastgheib S.M.M."/>
            <person name="Shavandi M."/>
            <person name="Tirandaz H."/>
        </authorList>
    </citation>
    <scope>NUCLEOTIDE SEQUENCE [LARGE SCALE GENOMIC DNA]</scope>
    <source>
        <strain evidence="1 2">RIPI110</strain>
    </source>
</reference>
<proteinExistence type="predicted"/>
<dbReference type="KEGG" id="psin:CAK95_03420"/>
<accession>A0A1W6ZN77</accession>
<dbReference type="EMBL" id="CP021112">
    <property type="protein sequence ID" value="ARP98244.1"/>
    <property type="molecule type" value="Genomic_DNA"/>
</dbReference>
<dbReference type="OrthoDB" id="7068969at2"/>
<dbReference type="STRING" id="1235591.CAK95_03420"/>
<dbReference type="RefSeq" id="WP_086086601.1">
    <property type="nucleotide sequence ID" value="NZ_CP021112.1"/>
</dbReference>
<dbReference type="InterPro" id="IPR009061">
    <property type="entry name" value="DNA-bd_dom_put_sf"/>
</dbReference>
<sequence>MIPSRKPRQSDDLLNEIEASDILRVSVRTLQSWRCGGAGPAFIRIGRAIRYRYSDLLAYVDQNVVRPQNCLTKDPDTQRIL</sequence>
<keyword evidence="2" id="KW-1185">Reference proteome</keyword>